<name>A0A3N6MMH8_NATCH</name>
<organism evidence="2 3">
    <name type="scientific">Natrarchaeobius chitinivorans</name>
    <dbReference type="NCBI Taxonomy" id="1679083"/>
    <lineage>
        <taxon>Archaea</taxon>
        <taxon>Methanobacteriati</taxon>
        <taxon>Methanobacteriota</taxon>
        <taxon>Stenosarchaea group</taxon>
        <taxon>Halobacteria</taxon>
        <taxon>Halobacteriales</taxon>
        <taxon>Natrialbaceae</taxon>
        <taxon>Natrarchaeobius</taxon>
    </lineage>
</organism>
<accession>A0A3N6MMH8</accession>
<dbReference type="Proteomes" id="UP000282323">
    <property type="component" value="Unassembled WGS sequence"/>
</dbReference>
<reference evidence="2 3" key="1">
    <citation type="submission" date="2018-10" db="EMBL/GenBank/DDBJ databases">
        <title>Natrarchaeobius chitinivorans gen. nov., sp. nov., and Natrarchaeobius haloalkaliphilus sp. nov., alkaliphilic, chitin-utilizing haloarchaea from hypersaline alkaline lakes.</title>
        <authorList>
            <person name="Sorokin D.Y."/>
            <person name="Elcheninov A.G."/>
            <person name="Kostrikina N.A."/>
            <person name="Bale N.J."/>
            <person name="Sinninghe Damste J.S."/>
            <person name="Khijniak T.V."/>
            <person name="Kublanov I.V."/>
            <person name="Toshchakov S.V."/>
        </authorList>
    </citation>
    <scope>NUCLEOTIDE SEQUENCE [LARGE SCALE GENOMIC DNA]</scope>
    <source>
        <strain evidence="2 3">AArcht4T</strain>
    </source>
</reference>
<feature type="compositionally biased region" description="Polar residues" evidence="1">
    <location>
        <begin position="29"/>
        <end position="42"/>
    </location>
</feature>
<comment type="caution">
    <text evidence="2">The sequence shown here is derived from an EMBL/GenBank/DDBJ whole genome shotgun (WGS) entry which is preliminary data.</text>
</comment>
<feature type="region of interest" description="Disordered" evidence="1">
    <location>
        <begin position="1"/>
        <end position="64"/>
    </location>
</feature>
<proteinExistence type="predicted"/>
<sequence length="64" mass="6691">MSDTHGGADRTSGPRCRPGDPRGRPIDTAGNTDSTADRSSTAVADGDGHRPARNKSTDTLVRIE</sequence>
<dbReference type="EMBL" id="REGA01000002">
    <property type="protein sequence ID" value="RQG97281.1"/>
    <property type="molecule type" value="Genomic_DNA"/>
</dbReference>
<evidence type="ECO:0000256" key="1">
    <source>
        <dbReference type="SAM" id="MobiDB-lite"/>
    </source>
</evidence>
<keyword evidence="3" id="KW-1185">Reference proteome</keyword>
<gene>
    <name evidence="2" type="ORF">EA473_04240</name>
</gene>
<evidence type="ECO:0000313" key="3">
    <source>
        <dbReference type="Proteomes" id="UP000282323"/>
    </source>
</evidence>
<dbReference type="AlphaFoldDB" id="A0A3N6MMH8"/>
<protein>
    <submittedName>
        <fullName evidence="2">Uncharacterized protein</fullName>
    </submittedName>
</protein>
<evidence type="ECO:0000313" key="2">
    <source>
        <dbReference type="EMBL" id="RQG97281.1"/>
    </source>
</evidence>